<accession>A0A371JZ15</accession>
<name>A0A371JZ15_9GAMM</name>
<protein>
    <submittedName>
        <fullName evidence="2">DUF2059 domain-containing protein</fullName>
    </submittedName>
</protein>
<gene>
    <name evidence="2" type="ORF">DX914_11560</name>
</gene>
<dbReference type="EMBL" id="QTSU01000002">
    <property type="protein sequence ID" value="RDZ26906.1"/>
    <property type="molecule type" value="Genomic_DNA"/>
</dbReference>
<keyword evidence="1" id="KW-0732">Signal</keyword>
<organism evidence="2 3">
    <name type="scientific">Lysobacter silvisoli</name>
    <dbReference type="NCBI Taxonomy" id="2293254"/>
    <lineage>
        <taxon>Bacteria</taxon>
        <taxon>Pseudomonadati</taxon>
        <taxon>Pseudomonadota</taxon>
        <taxon>Gammaproteobacteria</taxon>
        <taxon>Lysobacterales</taxon>
        <taxon>Lysobacteraceae</taxon>
        <taxon>Lysobacter</taxon>
    </lineage>
</organism>
<feature type="chain" id="PRO_5016621932" evidence="1">
    <location>
        <begin position="40"/>
        <end position="195"/>
    </location>
</feature>
<feature type="signal peptide" evidence="1">
    <location>
        <begin position="1"/>
        <end position="39"/>
    </location>
</feature>
<evidence type="ECO:0000313" key="2">
    <source>
        <dbReference type="EMBL" id="RDZ26906.1"/>
    </source>
</evidence>
<dbReference type="AlphaFoldDB" id="A0A371JZ15"/>
<keyword evidence="3" id="KW-1185">Reference proteome</keyword>
<dbReference type="Proteomes" id="UP000264492">
    <property type="component" value="Unassembled WGS sequence"/>
</dbReference>
<comment type="caution">
    <text evidence="2">The sequence shown here is derived from an EMBL/GenBank/DDBJ whole genome shotgun (WGS) entry which is preliminary data.</text>
</comment>
<evidence type="ECO:0000256" key="1">
    <source>
        <dbReference type="SAM" id="SignalP"/>
    </source>
</evidence>
<sequence>MARRASGSSTQGKAAMSNKVFYAGALALAMTLGAGGAQAATSPQYEAVLDRYYDLTYGHQIDQLNIDELAEKFREGAASKPEAKACPALGKAIDDFSKNEFRKAISEYFHSPELEAEIKDAMRKRLSQADLDAFLAFVATPAGKSFLEHSQAANVDVERAIDQMTDKMDQAPAFQAMMTDMVTKLVPVMLTCKKK</sequence>
<proteinExistence type="predicted"/>
<evidence type="ECO:0000313" key="3">
    <source>
        <dbReference type="Proteomes" id="UP000264492"/>
    </source>
</evidence>
<reference evidence="2 3" key="1">
    <citation type="submission" date="2018-08" db="EMBL/GenBank/DDBJ databases">
        <title>Lysobacter sp. zong2l5, whole genome shotgun sequence.</title>
        <authorList>
            <person name="Zhang X."/>
            <person name="Feng G."/>
            <person name="Zhu H."/>
        </authorList>
    </citation>
    <scope>NUCLEOTIDE SEQUENCE [LARGE SCALE GENOMIC DNA]</scope>
    <source>
        <strain evidence="3">zong2l5</strain>
    </source>
</reference>